<keyword evidence="2" id="KW-1185">Reference proteome</keyword>
<dbReference type="EMBL" id="RRYP01008173">
    <property type="protein sequence ID" value="TNV79965.1"/>
    <property type="molecule type" value="Genomic_DNA"/>
</dbReference>
<evidence type="ECO:0000313" key="1">
    <source>
        <dbReference type="EMBL" id="TNV79965.1"/>
    </source>
</evidence>
<protein>
    <submittedName>
        <fullName evidence="1">Uncharacterized protein</fullName>
    </submittedName>
</protein>
<dbReference type="AlphaFoldDB" id="A0A8J8NT21"/>
<accession>A0A8J8NT21</accession>
<proteinExistence type="predicted"/>
<gene>
    <name evidence="1" type="ORF">FGO68_gene10255</name>
</gene>
<comment type="caution">
    <text evidence="1">The sequence shown here is derived from an EMBL/GenBank/DDBJ whole genome shotgun (WGS) entry which is preliminary data.</text>
</comment>
<evidence type="ECO:0000313" key="2">
    <source>
        <dbReference type="Proteomes" id="UP000785679"/>
    </source>
</evidence>
<name>A0A8J8NT21_HALGN</name>
<dbReference type="Proteomes" id="UP000785679">
    <property type="component" value="Unassembled WGS sequence"/>
</dbReference>
<reference evidence="1" key="1">
    <citation type="submission" date="2019-06" db="EMBL/GenBank/DDBJ databases">
        <authorList>
            <person name="Zheng W."/>
        </authorList>
    </citation>
    <scope>NUCLEOTIDE SEQUENCE</scope>
    <source>
        <strain evidence="1">QDHG01</strain>
    </source>
</reference>
<sequence length="131" mass="14644">MGACQLKSKNFSALHRQTLLRNPISAFQVVTLLLTNYKSDLRRYDGFIASTDQAISQVKNYKGGSLNIWTSLDSAIDPGLKLEEPHQTHSQTMTADPHGSSFKYKTPDCCNCASRSRKLLPTHKIILSPDY</sequence>
<organism evidence="1 2">
    <name type="scientific">Halteria grandinella</name>
    <dbReference type="NCBI Taxonomy" id="5974"/>
    <lineage>
        <taxon>Eukaryota</taxon>
        <taxon>Sar</taxon>
        <taxon>Alveolata</taxon>
        <taxon>Ciliophora</taxon>
        <taxon>Intramacronucleata</taxon>
        <taxon>Spirotrichea</taxon>
        <taxon>Stichotrichia</taxon>
        <taxon>Sporadotrichida</taxon>
        <taxon>Halteriidae</taxon>
        <taxon>Halteria</taxon>
    </lineage>
</organism>